<reference evidence="1 2" key="1">
    <citation type="journal article" date="2008" name="BMC Genomics">
        <title>Genome sequence and rapid evolution of the rice pathogen Xanthomonas oryzae pv. oryzae PXO99A.</title>
        <authorList>
            <person name="Salzberg S.L."/>
            <person name="Sommer D.D."/>
            <person name="Schatz M.C."/>
            <person name="Phillippy A.M."/>
            <person name="Rabinowicz P.D."/>
            <person name="Tsuge S."/>
            <person name="Furutani A."/>
            <person name="Ochiai H."/>
            <person name="Delcher A.L."/>
            <person name="Kelley D."/>
            <person name="Madupu R."/>
            <person name="Puiu D."/>
            <person name="Radune D."/>
            <person name="Shumway M."/>
            <person name="Trapnell C."/>
            <person name="Aparna G."/>
            <person name="Jha G."/>
            <person name="Pandey A."/>
            <person name="Patil P.B."/>
            <person name="Ishihara H."/>
            <person name="Meyer D.F."/>
            <person name="Szurek B."/>
            <person name="Verdier V."/>
            <person name="Koebnik R."/>
            <person name="Dow J.M."/>
            <person name="Ryan R.P."/>
            <person name="Hirata H."/>
            <person name="Tsuyumu S."/>
            <person name="Won Lee S."/>
            <person name="Seo Y.S."/>
            <person name="Sriariyanum M."/>
            <person name="Ronald P.C."/>
            <person name="Sonti R.V."/>
            <person name="Van Sluys M.A."/>
            <person name="Leach J.E."/>
            <person name="White F.F."/>
            <person name="Bogdanove A.J."/>
        </authorList>
    </citation>
    <scope>NUCLEOTIDE SEQUENCE [LARGE SCALE GENOMIC DNA]</scope>
    <source>
        <strain evidence="1 2">PXO99A</strain>
    </source>
</reference>
<dbReference type="EMBL" id="CP000967">
    <property type="protein sequence ID" value="ACD61266.1"/>
    <property type="molecule type" value="Genomic_DNA"/>
</dbReference>
<proteinExistence type="predicted"/>
<name>A0A0K0GQM6_XANOP</name>
<dbReference type="HOGENOM" id="CLU_2774996_0_0_6"/>
<dbReference type="Proteomes" id="UP000001740">
    <property type="component" value="Chromosome"/>
</dbReference>
<accession>A0A0K0GQM6</accession>
<dbReference type="AlphaFoldDB" id="A0A0K0GQM6"/>
<evidence type="ECO:0008006" key="3">
    <source>
        <dbReference type="Google" id="ProtNLM"/>
    </source>
</evidence>
<dbReference type="eggNOG" id="COG1664">
    <property type="taxonomic scope" value="Bacteria"/>
</dbReference>
<sequence length="69" mass="7138">MHAAQRVELAANARVQGNVHYQVVEMSVGAQLTGRLIHAATAAATAASPAPETSRAEPFTALQAEIADV</sequence>
<protein>
    <recommendedName>
        <fullName evidence="3">Integral membrane protein CcmA involved in cell shape determination</fullName>
    </recommendedName>
</protein>
<gene>
    <name evidence="1" type="ordered locus">PXO_02948</name>
</gene>
<evidence type="ECO:0000313" key="2">
    <source>
        <dbReference type="Proteomes" id="UP000001740"/>
    </source>
</evidence>
<dbReference type="PATRIC" id="fig|291331.8.peg.585"/>
<evidence type="ECO:0000313" key="1">
    <source>
        <dbReference type="EMBL" id="ACD61266.1"/>
    </source>
</evidence>
<organism evidence="1 2">
    <name type="scientific">Xanthomonas oryzae pv. oryzae (strain PXO99A)</name>
    <dbReference type="NCBI Taxonomy" id="360094"/>
    <lineage>
        <taxon>Bacteria</taxon>
        <taxon>Pseudomonadati</taxon>
        <taxon>Pseudomonadota</taxon>
        <taxon>Gammaproteobacteria</taxon>
        <taxon>Lysobacterales</taxon>
        <taxon>Lysobacteraceae</taxon>
        <taxon>Xanthomonas</taxon>
    </lineage>
</organism>
<dbReference type="KEGG" id="xop:PXO_02948"/>